<protein>
    <submittedName>
        <fullName evidence="2">Uncharacterized protein</fullName>
    </submittedName>
</protein>
<reference evidence="2" key="1">
    <citation type="journal article" date="2021" name="Sci. Adv.">
        <title>The American lobster genome reveals insights on longevity, neural, and immune adaptations.</title>
        <authorList>
            <person name="Polinski J.M."/>
            <person name="Zimin A.V."/>
            <person name="Clark K.F."/>
            <person name="Kohn A.B."/>
            <person name="Sadowski N."/>
            <person name="Timp W."/>
            <person name="Ptitsyn A."/>
            <person name="Khanna P."/>
            <person name="Romanova D.Y."/>
            <person name="Williams P."/>
            <person name="Greenwood S.J."/>
            <person name="Moroz L.L."/>
            <person name="Walt D.R."/>
            <person name="Bodnar A.G."/>
        </authorList>
    </citation>
    <scope>NUCLEOTIDE SEQUENCE</scope>
    <source>
        <strain evidence="2">GMGI-L3</strain>
    </source>
</reference>
<keyword evidence="3" id="KW-1185">Reference proteome</keyword>
<dbReference type="AlphaFoldDB" id="A0A8J5JRQ1"/>
<name>A0A8J5JRQ1_HOMAM</name>
<sequence length="158" mass="18203">LLYLPRIVCIMGRLSKTQIRQRQLLAYARKTRQEKRKERTRGSQAPLPPAPPPPQPGPSNASPSRPLTSAEKRKKRTFGKSEGIISLSEFVLVQKECIFNIAKHVQCDKVVYTYLENMDATMNQPIKEKIRNRRPISSQRFTCLEEYFSKGPIPHLRT</sequence>
<dbReference type="EMBL" id="JAHLQT010026502">
    <property type="protein sequence ID" value="KAG7162946.1"/>
    <property type="molecule type" value="Genomic_DNA"/>
</dbReference>
<organism evidence="2 3">
    <name type="scientific">Homarus americanus</name>
    <name type="common">American lobster</name>
    <dbReference type="NCBI Taxonomy" id="6706"/>
    <lineage>
        <taxon>Eukaryota</taxon>
        <taxon>Metazoa</taxon>
        <taxon>Ecdysozoa</taxon>
        <taxon>Arthropoda</taxon>
        <taxon>Crustacea</taxon>
        <taxon>Multicrustacea</taxon>
        <taxon>Malacostraca</taxon>
        <taxon>Eumalacostraca</taxon>
        <taxon>Eucarida</taxon>
        <taxon>Decapoda</taxon>
        <taxon>Pleocyemata</taxon>
        <taxon>Astacidea</taxon>
        <taxon>Nephropoidea</taxon>
        <taxon>Nephropidae</taxon>
        <taxon>Homarus</taxon>
    </lineage>
</organism>
<feature type="compositionally biased region" description="Pro residues" evidence="1">
    <location>
        <begin position="46"/>
        <end position="57"/>
    </location>
</feature>
<proteinExistence type="predicted"/>
<feature type="non-terminal residue" evidence="2">
    <location>
        <position position="1"/>
    </location>
</feature>
<evidence type="ECO:0000313" key="3">
    <source>
        <dbReference type="Proteomes" id="UP000747542"/>
    </source>
</evidence>
<feature type="region of interest" description="Disordered" evidence="1">
    <location>
        <begin position="30"/>
        <end position="78"/>
    </location>
</feature>
<evidence type="ECO:0000256" key="1">
    <source>
        <dbReference type="SAM" id="MobiDB-lite"/>
    </source>
</evidence>
<evidence type="ECO:0000313" key="2">
    <source>
        <dbReference type="EMBL" id="KAG7162946.1"/>
    </source>
</evidence>
<accession>A0A8J5JRQ1</accession>
<gene>
    <name evidence="2" type="ORF">Hamer_G001977</name>
</gene>
<dbReference type="Proteomes" id="UP000747542">
    <property type="component" value="Unassembled WGS sequence"/>
</dbReference>
<comment type="caution">
    <text evidence="2">The sequence shown here is derived from an EMBL/GenBank/DDBJ whole genome shotgun (WGS) entry which is preliminary data.</text>
</comment>